<keyword evidence="3" id="KW-1185">Reference proteome</keyword>
<feature type="transmembrane region" description="Helical" evidence="1">
    <location>
        <begin position="156"/>
        <end position="177"/>
    </location>
</feature>
<gene>
    <name evidence="2" type="ORF">SAMN05444411_10427</name>
</gene>
<feature type="transmembrane region" description="Helical" evidence="1">
    <location>
        <begin position="100"/>
        <end position="119"/>
    </location>
</feature>
<dbReference type="Proteomes" id="UP000199595">
    <property type="component" value="Unassembled WGS sequence"/>
</dbReference>
<keyword evidence="1" id="KW-0472">Membrane</keyword>
<dbReference type="EMBL" id="FNNJ01000004">
    <property type="protein sequence ID" value="SDX24765.1"/>
    <property type="molecule type" value="Genomic_DNA"/>
</dbReference>
<dbReference type="RefSeq" id="WP_090122776.1">
    <property type="nucleotide sequence ID" value="NZ_FNNJ01000004.1"/>
</dbReference>
<feature type="transmembrane region" description="Helical" evidence="1">
    <location>
        <begin position="12"/>
        <end position="33"/>
    </location>
</feature>
<organism evidence="2 3">
    <name type="scientific">Lutibacter oricola</name>
    <dbReference type="NCBI Taxonomy" id="762486"/>
    <lineage>
        <taxon>Bacteria</taxon>
        <taxon>Pseudomonadati</taxon>
        <taxon>Bacteroidota</taxon>
        <taxon>Flavobacteriia</taxon>
        <taxon>Flavobacteriales</taxon>
        <taxon>Flavobacteriaceae</taxon>
        <taxon>Lutibacter</taxon>
    </lineage>
</organism>
<feature type="transmembrane region" description="Helical" evidence="1">
    <location>
        <begin position="75"/>
        <end position="93"/>
    </location>
</feature>
<dbReference type="STRING" id="762486.SAMN05444411_10427"/>
<evidence type="ECO:0000313" key="2">
    <source>
        <dbReference type="EMBL" id="SDX24765.1"/>
    </source>
</evidence>
<feature type="transmembrane region" description="Helical" evidence="1">
    <location>
        <begin position="225"/>
        <end position="246"/>
    </location>
</feature>
<feature type="transmembrane region" description="Helical" evidence="1">
    <location>
        <begin position="197"/>
        <end position="218"/>
    </location>
</feature>
<evidence type="ECO:0000313" key="3">
    <source>
        <dbReference type="Proteomes" id="UP000199595"/>
    </source>
</evidence>
<accession>A0A1H3A586</accession>
<keyword evidence="1" id="KW-0812">Transmembrane</keyword>
<reference evidence="2 3" key="1">
    <citation type="submission" date="2016-10" db="EMBL/GenBank/DDBJ databases">
        <authorList>
            <person name="de Groot N.N."/>
        </authorList>
    </citation>
    <scope>NUCLEOTIDE SEQUENCE [LARGE SCALE GENOMIC DNA]</scope>
    <source>
        <strain evidence="2 3">DSM 24956</strain>
    </source>
</reference>
<proteinExistence type="predicted"/>
<dbReference type="OrthoDB" id="839794at2"/>
<name>A0A1H3A586_9FLAO</name>
<feature type="transmembrane region" description="Helical" evidence="1">
    <location>
        <begin position="125"/>
        <end position="144"/>
    </location>
</feature>
<protein>
    <submittedName>
        <fullName evidence="2">Uncharacterized protein</fullName>
    </submittedName>
</protein>
<keyword evidence="1" id="KW-1133">Transmembrane helix</keyword>
<dbReference type="AlphaFoldDB" id="A0A1H3A586"/>
<sequence length="286" mass="33102">MKSEQVYSTKSFNLLKLSVILVFIGRAYQHLFWDAPVRAFFWDENLIKPLIENLFNVEWQTYVTSVTLDLFLDNLVVGFGLLYSLCFLAVIFYKPSKKVLKYLILVGSIGLVFLAFLLMKERFYQFAQFFEYSLQFAIPVIFVFSYKGWVYNNLILILKVLVAIVFVAHGLYAVGYYPVPGYFLGMVINIFGFSEEVSKTFLLVAGVLDFVVSILIFIPKTAKIALLYAFVWGTLTALARVVAGLSVDFFWESIHLNLFQTIYRLPHGLIPLYLFFRMKNEKLNEF</sequence>
<evidence type="ECO:0000256" key="1">
    <source>
        <dbReference type="SAM" id="Phobius"/>
    </source>
</evidence>
<feature type="transmembrane region" description="Helical" evidence="1">
    <location>
        <begin position="258"/>
        <end position="276"/>
    </location>
</feature>